<proteinExistence type="predicted"/>
<evidence type="ECO:0000313" key="2">
    <source>
        <dbReference type="Proteomes" id="UP001497600"/>
    </source>
</evidence>
<dbReference type="Proteomes" id="UP001497600">
    <property type="component" value="Chromosome F"/>
</dbReference>
<dbReference type="EMBL" id="OZ004258">
    <property type="protein sequence ID" value="CAK7912145.1"/>
    <property type="molecule type" value="Genomic_DNA"/>
</dbReference>
<name>A0ABP0EG50_9ASCO</name>
<keyword evidence="2" id="KW-1185">Reference proteome</keyword>
<protein>
    <submittedName>
        <fullName evidence="1">Uncharacterized protein</fullName>
    </submittedName>
</protein>
<reference evidence="1 2" key="1">
    <citation type="submission" date="2024-01" db="EMBL/GenBank/DDBJ databases">
        <authorList>
            <consortium name="Genoscope - CEA"/>
            <person name="William W."/>
        </authorList>
    </citation>
    <scope>NUCLEOTIDE SEQUENCE [LARGE SCALE GENOMIC DNA]</scope>
    <source>
        <strain evidence="1 2">29B2s-10</strain>
    </source>
</reference>
<accession>A0ABP0EG50</accession>
<organism evidence="1 2">
    <name type="scientific">[Candida] anglica</name>
    <dbReference type="NCBI Taxonomy" id="148631"/>
    <lineage>
        <taxon>Eukaryota</taxon>
        <taxon>Fungi</taxon>
        <taxon>Dikarya</taxon>
        <taxon>Ascomycota</taxon>
        <taxon>Saccharomycotina</taxon>
        <taxon>Pichiomycetes</taxon>
        <taxon>Debaryomycetaceae</taxon>
        <taxon>Kurtzmaniella</taxon>
    </lineage>
</organism>
<gene>
    <name evidence="1" type="ORF">CAAN4_F05666</name>
</gene>
<evidence type="ECO:0000313" key="1">
    <source>
        <dbReference type="EMBL" id="CAK7912145.1"/>
    </source>
</evidence>
<sequence length="153" mass="17443">MSDVMSVDWSQYGLSFLNGPVTYPYVIHSGNYEGLVKYVSGPELPNNGAMVALELESSMMLVDGSWYQLTLDQPNQQYLRYSDDFITKVYHLYNEVETNYPSFEEALDYLRRQDGTPVKPDVEQVVGHVQLVLQMKQLEDDGDGSLKKKEESS</sequence>